<dbReference type="EMBL" id="JBBWWR010000006">
    <property type="protein sequence ID" value="KAK8964911.1"/>
    <property type="molecule type" value="Genomic_DNA"/>
</dbReference>
<keyword evidence="2" id="KW-1185">Reference proteome</keyword>
<proteinExistence type="predicted"/>
<name>A0ABR2MN54_9ASPA</name>
<evidence type="ECO:0008006" key="3">
    <source>
        <dbReference type="Google" id="ProtNLM"/>
    </source>
</evidence>
<evidence type="ECO:0000313" key="1">
    <source>
        <dbReference type="EMBL" id="KAK8964911.1"/>
    </source>
</evidence>
<dbReference type="PANTHER" id="PTHR47718">
    <property type="entry name" value="OS01G0519700 PROTEIN"/>
    <property type="match status" value="1"/>
</dbReference>
<dbReference type="Proteomes" id="UP001412067">
    <property type="component" value="Unassembled WGS sequence"/>
</dbReference>
<evidence type="ECO:0000313" key="2">
    <source>
        <dbReference type="Proteomes" id="UP001412067"/>
    </source>
</evidence>
<gene>
    <name evidence="1" type="ORF">KSP40_PGU011151</name>
</gene>
<comment type="caution">
    <text evidence="1">The sequence shown here is derived from an EMBL/GenBank/DDBJ whole genome shotgun (WGS) entry which is preliminary data.</text>
</comment>
<protein>
    <recommendedName>
        <fullName evidence="3">Protein FAR1-RELATED SEQUENCE</fullName>
    </recommendedName>
</protein>
<accession>A0ABR2MN54</accession>
<organism evidence="1 2">
    <name type="scientific">Platanthera guangdongensis</name>
    <dbReference type="NCBI Taxonomy" id="2320717"/>
    <lineage>
        <taxon>Eukaryota</taxon>
        <taxon>Viridiplantae</taxon>
        <taxon>Streptophyta</taxon>
        <taxon>Embryophyta</taxon>
        <taxon>Tracheophyta</taxon>
        <taxon>Spermatophyta</taxon>
        <taxon>Magnoliopsida</taxon>
        <taxon>Liliopsida</taxon>
        <taxon>Asparagales</taxon>
        <taxon>Orchidaceae</taxon>
        <taxon>Orchidoideae</taxon>
        <taxon>Orchideae</taxon>
        <taxon>Orchidinae</taxon>
        <taxon>Platanthera</taxon>
    </lineage>
</organism>
<sequence length="59" mass="6815">MNWTVTKFIEQHNHPLVTKKDMYLLRSHRNISNMHDCLIKNPTNAGVKTVHAYNILVAG</sequence>
<reference evidence="1 2" key="1">
    <citation type="journal article" date="2022" name="Nat. Plants">
        <title>Genomes of leafy and leafless Platanthera orchids illuminate the evolution of mycoheterotrophy.</title>
        <authorList>
            <person name="Li M.H."/>
            <person name="Liu K.W."/>
            <person name="Li Z."/>
            <person name="Lu H.C."/>
            <person name="Ye Q.L."/>
            <person name="Zhang D."/>
            <person name="Wang J.Y."/>
            <person name="Li Y.F."/>
            <person name="Zhong Z.M."/>
            <person name="Liu X."/>
            <person name="Yu X."/>
            <person name="Liu D.K."/>
            <person name="Tu X.D."/>
            <person name="Liu B."/>
            <person name="Hao Y."/>
            <person name="Liao X.Y."/>
            <person name="Jiang Y.T."/>
            <person name="Sun W.H."/>
            <person name="Chen J."/>
            <person name="Chen Y.Q."/>
            <person name="Ai Y."/>
            <person name="Zhai J.W."/>
            <person name="Wu S.S."/>
            <person name="Zhou Z."/>
            <person name="Hsiao Y.Y."/>
            <person name="Wu W.L."/>
            <person name="Chen Y.Y."/>
            <person name="Lin Y.F."/>
            <person name="Hsu J.L."/>
            <person name="Li C.Y."/>
            <person name="Wang Z.W."/>
            <person name="Zhao X."/>
            <person name="Zhong W.Y."/>
            <person name="Ma X.K."/>
            <person name="Ma L."/>
            <person name="Huang J."/>
            <person name="Chen G.Z."/>
            <person name="Huang M.Z."/>
            <person name="Huang L."/>
            <person name="Peng D.H."/>
            <person name="Luo Y.B."/>
            <person name="Zou S.Q."/>
            <person name="Chen S.P."/>
            <person name="Lan S."/>
            <person name="Tsai W.C."/>
            <person name="Van de Peer Y."/>
            <person name="Liu Z.J."/>
        </authorList>
    </citation>
    <scope>NUCLEOTIDE SEQUENCE [LARGE SCALE GENOMIC DNA]</scope>
    <source>
        <strain evidence="1">Lor288</strain>
    </source>
</reference>